<name>A0ABM5P0H7_9MOLU</name>
<dbReference type="InterPro" id="IPR052021">
    <property type="entry name" value="Type-I_RS_S_subunit"/>
</dbReference>
<dbReference type="InterPro" id="IPR000055">
    <property type="entry name" value="Restrct_endonuc_typeI_TRD"/>
</dbReference>
<evidence type="ECO:0000259" key="4">
    <source>
        <dbReference type="Pfam" id="PF01420"/>
    </source>
</evidence>
<keyword evidence="6" id="KW-1185">Reference proteome</keyword>
<protein>
    <recommendedName>
        <fullName evidence="4">Type I restriction modification DNA specificity domain-containing protein</fullName>
    </recommendedName>
</protein>
<accession>A0ABM5P0H7</accession>
<keyword evidence="3" id="KW-0238">DNA-binding</keyword>
<dbReference type="EMBL" id="CP006935">
    <property type="protein sequence ID" value="AHC39903.1"/>
    <property type="molecule type" value="Genomic_DNA"/>
</dbReference>
<evidence type="ECO:0000256" key="3">
    <source>
        <dbReference type="ARBA" id="ARBA00023125"/>
    </source>
</evidence>
<reference evidence="5 6" key="1">
    <citation type="journal article" date="2014" name="Genome Announc.">
        <title>Complete Genome Sequence of Mycoplasma ovis Strain Michigan, a Hemoplasma of Sheep with Two Distinct 16S rRNA Genes.</title>
        <authorList>
            <person name="Deshuillers P.L."/>
            <person name="Santos A.P."/>
            <person name="do Nascimento N.C."/>
            <person name="Hampel J.A."/>
            <person name="Bergin I.L."/>
            <person name="Dyson M.C."/>
            <person name="Messick J.B."/>
        </authorList>
    </citation>
    <scope>NUCLEOTIDE SEQUENCE [LARGE SCALE GENOMIC DNA]</scope>
    <source>
        <strain evidence="5 6">Michigan</strain>
    </source>
</reference>
<sequence>MNAGRDRRLAIALYEGKSDAITSPNYLVFKVNNPLLLSKYLMMILKSTLNNSWALYMAGRGVRSELSWQNFIKLPISVPPLEVQKKVVNKYETLDKIIQLKKKINEKLEEWMEAYYHILFDNLEEFTNETFGNLFAIVKGGRPPRSNKYLEKLYFCKEGGIPFLQVKDISKSKCKFVSSTSEQLTEEGFKKCKGTLVGGGISFFVIMEISKLFKTLL</sequence>
<evidence type="ECO:0000256" key="1">
    <source>
        <dbReference type="ARBA" id="ARBA00010923"/>
    </source>
</evidence>
<proteinExistence type="inferred from homology"/>
<dbReference type="Gene3D" id="3.90.220.20">
    <property type="entry name" value="DNA methylase specificity domains"/>
    <property type="match status" value="2"/>
</dbReference>
<dbReference type="RefSeq" id="WP_024071090.1">
    <property type="nucleotide sequence ID" value="NC_023062.1"/>
</dbReference>
<evidence type="ECO:0000313" key="6">
    <source>
        <dbReference type="Proteomes" id="UP000018745"/>
    </source>
</evidence>
<organism evidence="5 6">
    <name type="scientific">Mycoplasma ovis str. Michigan</name>
    <dbReference type="NCBI Taxonomy" id="1415773"/>
    <lineage>
        <taxon>Bacteria</taxon>
        <taxon>Bacillati</taxon>
        <taxon>Mycoplasmatota</taxon>
        <taxon>Mollicutes</taxon>
        <taxon>Mycoplasmataceae</taxon>
        <taxon>Mycoplasma</taxon>
    </lineage>
</organism>
<gene>
    <name evidence="5" type="ORF">OVS_01520</name>
</gene>
<comment type="similarity">
    <text evidence="1">Belongs to the type-I restriction system S methylase family.</text>
</comment>
<feature type="domain" description="Type I restriction modification DNA specificity" evidence="4">
    <location>
        <begin position="19"/>
        <end position="110"/>
    </location>
</feature>
<dbReference type="InterPro" id="IPR044946">
    <property type="entry name" value="Restrct_endonuc_typeI_TRD_sf"/>
</dbReference>
<evidence type="ECO:0000313" key="5">
    <source>
        <dbReference type="EMBL" id="AHC39903.1"/>
    </source>
</evidence>
<evidence type="ECO:0000256" key="2">
    <source>
        <dbReference type="ARBA" id="ARBA00022747"/>
    </source>
</evidence>
<dbReference type="Proteomes" id="UP000018745">
    <property type="component" value="Chromosome"/>
</dbReference>
<dbReference type="PANTHER" id="PTHR30408:SF12">
    <property type="entry name" value="TYPE I RESTRICTION ENZYME MJAVIII SPECIFICITY SUBUNIT"/>
    <property type="match status" value="1"/>
</dbReference>
<dbReference type="PANTHER" id="PTHR30408">
    <property type="entry name" value="TYPE-1 RESTRICTION ENZYME ECOKI SPECIFICITY PROTEIN"/>
    <property type="match status" value="1"/>
</dbReference>
<dbReference type="SUPFAM" id="SSF116734">
    <property type="entry name" value="DNA methylase specificity domain"/>
    <property type="match status" value="1"/>
</dbReference>
<keyword evidence="2" id="KW-0680">Restriction system</keyword>
<dbReference type="Pfam" id="PF01420">
    <property type="entry name" value="Methylase_S"/>
    <property type="match status" value="1"/>
</dbReference>